<gene>
    <name evidence="2" type="ORF">F1649_04605</name>
</gene>
<proteinExistence type="predicted"/>
<dbReference type="EMBL" id="VWNE01000005">
    <property type="protein sequence ID" value="KAA8485402.1"/>
    <property type="molecule type" value="Genomic_DNA"/>
</dbReference>
<sequence length="126" mass="14154">MKLKNFILCLIISAPIISYAQPTDPALIKKLSVNGFCLCKTSLSNLKQSLPDLRQVEVEEMDLPKKCFGQDSRYIAGTGYVSDKQAGIVFQKDPETDYISKIRLTRQFKGNLPDGHYIDLGSLRLK</sequence>
<evidence type="ECO:0000313" key="2">
    <source>
        <dbReference type="EMBL" id="KAA8485402.1"/>
    </source>
</evidence>
<reference evidence="2 3" key="1">
    <citation type="submission" date="2019-09" db="EMBL/GenBank/DDBJ databases">
        <title>Pararcticibacter amylolyticus gen. nov., sp. nov., isolated from a rottenly hemp rope, and reclassification of Pedobacter tournemirensis as Pararcticibacter tournemirensis comb. nov.</title>
        <authorList>
            <person name="Cai Y."/>
        </authorList>
    </citation>
    <scope>NUCLEOTIDE SEQUENCE [LARGE SCALE GENOMIC DNA]</scope>
    <source>
        <strain evidence="2 3">TF5-37.2-LB10</strain>
    </source>
</reference>
<dbReference type="Proteomes" id="UP000322918">
    <property type="component" value="Unassembled WGS sequence"/>
</dbReference>
<evidence type="ECO:0000256" key="1">
    <source>
        <dbReference type="SAM" id="SignalP"/>
    </source>
</evidence>
<dbReference type="AlphaFoldDB" id="A0A5M9HEJ3"/>
<evidence type="ECO:0000313" key="3">
    <source>
        <dbReference type="Proteomes" id="UP000322918"/>
    </source>
</evidence>
<accession>A0A5M9HEJ3</accession>
<comment type="caution">
    <text evidence="2">The sequence shown here is derived from an EMBL/GenBank/DDBJ whole genome shotgun (WGS) entry which is preliminary data.</text>
</comment>
<dbReference type="RefSeq" id="WP_141814721.1">
    <property type="nucleotide sequence ID" value="NZ_VFPL01000001.1"/>
</dbReference>
<protein>
    <submittedName>
        <fullName evidence="2">Uncharacterized protein</fullName>
    </submittedName>
</protein>
<name>A0A5M9HEJ3_9SPHI</name>
<keyword evidence="3" id="KW-1185">Reference proteome</keyword>
<feature type="signal peptide" evidence="1">
    <location>
        <begin position="1"/>
        <end position="20"/>
    </location>
</feature>
<dbReference type="OrthoDB" id="1390442at2"/>
<feature type="chain" id="PRO_5024427964" evidence="1">
    <location>
        <begin position="21"/>
        <end position="126"/>
    </location>
</feature>
<organism evidence="2 3">
    <name type="scientific">Arcticibacter tournemirensis</name>
    <dbReference type="NCBI Taxonomy" id="699437"/>
    <lineage>
        <taxon>Bacteria</taxon>
        <taxon>Pseudomonadati</taxon>
        <taxon>Bacteroidota</taxon>
        <taxon>Sphingobacteriia</taxon>
        <taxon>Sphingobacteriales</taxon>
        <taxon>Sphingobacteriaceae</taxon>
        <taxon>Arcticibacter</taxon>
    </lineage>
</organism>
<keyword evidence="1" id="KW-0732">Signal</keyword>